<dbReference type="AlphaFoldDB" id="A0A382NKA8"/>
<protein>
    <submittedName>
        <fullName evidence="1">Uncharacterized protein</fullName>
    </submittedName>
</protein>
<sequence length="65" mass="7683">RERRIRPAGGFGDKIKWTASQETGDSEGQHDYCTDCGHKFTKKEPKFSRQWDHDVWCKKCDIKRP</sequence>
<organism evidence="1">
    <name type="scientific">marine metagenome</name>
    <dbReference type="NCBI Taxonomy" id="408172"/>
    <lineage>
        <taxon>unclassified sequences</taxon>
        <taxon>metagenomes</taxon>
        <taxon>ecological metagenomes</taxon>
    </lineage>
</organism>
<dbReference type="EMBL" id="UINC01100180">
    <property type="protein sequence ID" value="SVC60041.1"/>
    <property type="molecule type" value="Genomic_DNA"/>
</dbReference>
<accession>A0A382NKA8</accession>
<proteinExistence type="predicted"/>
<name>A0A382NKA8_9ZZZZ</name>
<gene>
    <name evidence="1" type="ORF">METZ01_LOCUS312895</name>
</gene>
<reference evidence="1" key="1">
    <citation type="submission" date="2018-05" db="EMBL/GenBank/DDBJ databases">
        <authorList>
            <person name="Lanie J.A."/>
            <person name="Ng W.-L."/>
            <person name="Kazmierczak K.M."/>
            <person name="Andrzejewski T.M."/>
            <person name="Davidsen T.M."/>
            <person name="Wayne K.J."/>
            <person name="Tettelin H."/>
            <person name="Glass J.I."/>
            <person name="Rusch D."/>
            <person name="Podicherti R."/>
            <person name="Tsui H.-C.T."/>
            <person name="Winkler M.E."/>
        </authorList>
    </citation>
    <scope>NUCLEOTIDE SEQUENCE</scope>
</reference>
<feature type="non-terminal residue" evidence="1">
    <location>
        <position position="1"/>
    </location>
</feature>
<evidence type="ECO:0000313" key="1">
    <source>
        <dbReference type="EMBL" id="SVC60041.1"/>
    </source>
</evidence>